<organism evidence="2 3">
    <name type="scientific">Phascolomyces articulosus</name>
    <dbReference type="NCBI Taxonomy" id="60185"/>
    <lineage>
        <taxon>Eukaryota</taxon>
        <taxon>Fungi</taxon>
        <taxon>Fungi incertae sedis</taxon>
        <taxon>Mucoromycota</taxon>
        <taxon>Mucoromycotina</taxon>
        <taxon>Mucoromycetes</taxon>
        <taxon>Mucorales</taxon>
        <taxon>Lichtheimiaceae</taxon>
        <taxon>Phascolomyces</taxon>
    </lineage>
</organism>
<keyword evidence="1" id="KW-0472">Membrane</keyword>
<evidence type="ECO:0000256" key="1">
    <source>
        <dbReference type="SAM" id="Phobius"/>
    </source>
</evidence>
<dbReference type="AlphaFoldDB" id="A0AAD5PH43"/>
<name>A0AAD5PH43_9FUNG</name>
<evidence type="ECO:0000313" key="3">
    <source>
        <dbReference type="Proteomes" id="UP001209540"/>
    </source>
</evidence>
<accession>A0AAD5PH43</accession>
<feature type="transmembrane region" description="Helical" evidence="1">
    <location>
        <begin position="46"/>
        <end position="63"/>
    </location>
</feature>
<proteinExistence type="predicted"/>
<keyword evidence="1" id="KW-0812">Transmembrane</keyword>
<dbReference type="EMBL" id="JAIXMP010000005">
    <property type="protein sequence ID" value="KAI9272704.1"/>
    <property type="molecule type" value="Genomic_DNA"/>
</dbReference>
<reference evidence="2" key="1">
    <citation type="journal article" date="2022" name="IScience">
        <title>Evolution of zygomycete secretomes and the origins of terrestrial fungal ecologies.</title>
        <authorList>
            <person name="Chang Y."/>
            <person name="Wang Y."/>
            <person name="Mondo S."/>
            <person name="Ahrendt S."/>
            <person name="Andreopoulos W."/>
            <person name="Barry K."/>
            <person name="Beard J."/>
            <person name="Benny G.L."/>
            <person name="Blankenship S."/>
            <person name="Bonito G."/>
            <person name="Cuomo C."/>
            <person name="Desiro A."/>
            <person name="Gervers K.A."/>
            <person name="Hundley H."/>
            <person name="Kuo A."/>
            <person name="LaButti K."/>
            <person name="Lang B.F."/>
            <person name="Lipzen A."/>
            <person name="O'Donnell K."/>
            <person name="Pangilinan J."/>
            <person name="Reynolds N."/>
            <person name="Sandor L."/>
            <person name="Smith M.E."/>
            <person name="Tsang A."/>
            <person name="Grigoriev I.V."/>
            <person name="Stajich J.E."/>
            <person name="Spatafora J.W."/>
        </authorList>
    </citation>
    <scope>NUCLEOTIDE SEQUENCE</scope>
    <source>
        <strain evidence="2">RSA 2281</strain>
    </source>
</reference>
<protein>
    <submittedName>
        <fullName evidence="2">Uncharacterized protein</fullName>
    </submittedName>
</protein>
<gene>
    <name evidence="2" type="ORF">BDA99DRAFT_499022</name>
</gene>
<sequence>MYGLFIYCLLQFLYKNNNNSEYMREITFVVYIFMLEKSRRLSEKKFYFLSFYYLISVLLYIFSHLS</sequence>
<dbReference type="Proteomes" id="UP001209540">
    <property type="component" value="Unassembled WGS sequence"/>
</dbReference>
<reference evidence="2" key="2">
    <citation type="submission" date="2023-02" db="EMBL/GenBank/DDBJ databases">
        <authorList>
            <consortium name="DOE Joint Genome Institute"/>
            <person name="Mondo S.J."/>
            <person name="Chang Y."/>
            <person name="Wang Y."/>
            <person name="Ahrendt S."/>
            <person name="Andreopoulos W."/>
            <person name="Barry K."/>
            <person name="Beard J."/>
            <person name="Benny G.L."/>
            <person name="Blankenship S."/>
            <person name="Bonito G."/>
            <person name="Cuomo C."/>
            <person name="Desiro A."/>
            <person name="Gervers K.A."/>
            <person name="Hundley H."/>
            <person name="Kuo A."/>
            <person name="LaButti K."/>
            <person name="Lang B.F."/>
            <person name="Lipzen A."/>
            <person name="O'Donnell K."/>
            <person name="Pangilinan J."/>
            <person name="Reynolds N."/>
            <person name="Sandor L."/>
            <person name="Smith M.W."/>
            <person name="Tsang A."/>
            <person name="Grigoriev I.V."/>
            <person name="Stajich J.E."/>
            <person name="Spatafora J.W."/>
        </authorList>
    </citation>
    <scope>NUCLEOTIDE SEQUENCE</scope>
    <source>
        <strain evidence="2">RSA 2281</strain>
    </source>
</reference>
<comment type="caution">
    <text evidence="2">The sequence shown here is derived from an EMBL/GenBank/DDBJ whole genome shotgun (WGS) entry which is preliminary data.</text>
</comment>
<keyword evidence="1" id="KW-1133">Transmembrane helix</keyword>
<evidence type="ECO:0000313" key="2">
    <source>
        <dbReference type="EMBL" id="KAI9272704.1"/>
    </source>
</evidence>
<keyword evidence="3" id="KW-1185">Reference proteome</keyword>